<accession>A0A1G4ANH8</accession>
<evidence type="ECO:0000313" key="3">
    <source>
        <dbReference type="Proteomes" id="UP000176998"/>
    </source>
</evidence>
<dbReference type="GeneID" id="34567166"/>
<reference evidence="2 3" key="1">
    <citation type="submission" date="2016-09" db="EMBL/GenBank/DDBJ databases">
        <authorList>
            <person name="Capua I."/>
            <person name="De Benedictis P."/>
            <person name="Joannis T."/>
            <person name="Lombin L.H."/>
            <person name="Cattoli G."/>
        </authorList>
    </citation>
    <scope>NUCLEOTIDE SEQUENCE [LARGE SCALE GENOMIC DNA]</scope>
    <source>
        <strain evidence="2 3">IMI 309357</strain>
    </source>
</reference>
<proteinExistence type="predicted"/>
<gene>
    <name evidence="2" type="ORF">CORC01_14045</name>
</gene>
<name>A0A1G4ANH8_9PEZI</name>
<dbReference type="AlphaFoldDB" id="A0A1G4ANH8"/>
<sequence>MRTRQSVSTSHRVRAIGRPSMYCNPGPWAMLLTCVQRLDDDSTETPQSQEYADLDNRKMAI</sequence>
<organism evidence="2 3">
    <name type="scientific">Colletotrichum orchidophilum</name>
    <dbReference type="NCBI Taxonomy" id="1209926"/>
    <lineage>
        <taxon>Eukaryota</taxon>
        <taxon>Fungi</taxon>
        <taxon>Dikarya</taxon>
        <taxon>Ascomycota</taxon>
        <taxon>Pezizomycotina</taxon>
        <taxon>Sordariomycetes</taxon>
        <taxon>Hypocreomycetidae</taxon>
        <taxon>Glomerellales</taxon>
        <taxon>Glomerellaceae</taxon>
        <taxon>Colletotrichum</taxon>
    </lineage>
</organism>
<evidence type="ECO:0000313" key="2">
    <source>
        <dbReference type="EMBL" id="OHE90656.1"/>
    </source>
</evidence>
<feature type="region of interest" description="Disordered" evidence="1">
    <location>
        <begin position="40"/>
        <end position="61"/>
    </location>
</feature>
<dbReference type="EMBL" id="MJBS01000233">
    <property type="protein sequence ID" value="OHE90656.1"/>
    <property type="molecule type" value="Genomic_DNA"/>
</dbReference>
<protein>
    <submittedName>
        <fullName evidence="2">Uncharacterized protein</fullName>
    </submittedName>
</protein>
<evidence type="ECO:0000256" key="1">
    <source>
        <dbReference type="SAM" id="MobiDB-lite"/>
    </source>
</evidence>
<dbReference type="RefSeq" id="XP_022467832.1">
    <property type="nucleotide sequence ID" value="XM_022625656.1"/>
</dbReference>
<dbReference type="Proteomes" id="UP000176998">
    <property type="component" value="Unassembled WGS sequence"/>
</dbReference>
<dbReference type="OrthoDB" id="10425558at2759"/>
<comment type="caution">
    <text evidence="2">The sequence shown here is derived from an EMBL/GenBank/DDBJ whole genome shotgun (WGS) entry which is preliminary data.</text>
</comment>
<keyword evidence="3" id="KW-1185">Reference proteome</keyword>